<accession>A0A1H2S3P4</accession>
<dbReference type="AlphaFoldDB" id="A0A1H2S3P4"/>
<keyword evidence="1" id="KW-0472">Membrane</keyword>
<keyword evidence="3" id="KW-1185">Reference proteome</keyword>
<reference evidence="2 3" key="1">
    <citation type="submission" date="2016-10" db="EMBL/GenBank/DDBJ databases">
        <authorList>
            <person name="de Groot N.N."/>
        </authorList>
    </citation>
    <scope>NUCLEOTIDE SEQUENCE [LARGE SCALE GENOMIC DNA]</scope>
    <source>
        <strain evidence="2 3">CGMCC 1.7059</strain>
    </source>
</reference>
<evidence type="ECO:0000313" key="3">
    <source>
        <dbReference type="Proteomes" id="UP000199675"/>
    </source>
</evidence>
<dbReference type="EMBL" id="FNNE01000002">
    <property type="protein sequence ID" value="SDW26342.1"/>
    <property type="molecule type" value="Genomic_DNA"/>
</dbReference>
<keyword evidence="1" id="KW-0812">Transmembrane</keyword>
<gene>
    <name evidence="2" type="ORF">SAMN04487960_10216</name>
</gene>
<organism evidence="2 3">
    <name type="scientific">Marinobacter mobilis</name>
    <dbReference type="NCBI Taxonomy" id="488533"/>
    <lineage>
        <taxon>Bacteria</taxon>
        <taxon>Pseudomonadati</taxon>
        <taxon>Pseudomonadota</taxon>
        <taxon>Gammaproteobacteria</taxon>
        <taxon>Pseudomonadales</taxon>
        <taxon>Marinobacteraceae</taxon>
        <taxon>Marinobacter</taxon>
    </lineage>
</organism>
<keyword evidence="1" id="KW-1133">Transmembrane helix</keyword>
<dbReference type="RefSeq" id="WP_091811397.1">
    <property type="nucleotide sequence ID" value="NZ_FNNE01000002.1"/>
</dbReference>
<sequence length="171" mass="18332">MPLRDLKPSSAGGPGQFFGGFFLALIVSLIALVLLWDLAGIKNITRVSVVIAIGAGIATLVLADRKRWRKSGAWAGLLLVLNPFTLTFLNSQGYGDISTTVWDAFSSGPDYEALVAEADTLAGQARREINQGNHQQGMNTLSEATMSASLGNDIELAEQLLEELIQADKEQ</sequence>
<feature type="transmembrane region" description="Helical" evidence="1">
    <location>
        <begin position="44"/>
        <end position="63"/>
    </location>
</feature>
<proteinExistence type="predicted"/>
<name>A0A1H2S3P4_9GAMM</name>
<evidence type="ECO:0000256" key="1">
    <source>
        <dbReference type="SAM" id="Phobius"/>
    </source>
</evidence>
<evidence type="ECO:0000313" key="2">
    <source>
        <dbReference type="EMBL" id="SDW26342.1"/>
    </source>
</evidence>
<dbReference type="Proteomes" id="UP000199675">
    <property type="component" value="Unassembled WGS sequence"/>
</dbReference>
<protein>
    <submittedName>
        <fullName evidence="2">Uncharacterized protein</fullName>
    </submittedName>
</protein>
<dbReference type="STRING" id="488533.SAMN04487960_10216"/>
<feature type="transmembrane region" description="Helical" evidence="1">
    <location>
        <begin position="21"/>
        <end position="38"/>
    </location>
</feature>